<accession>A0A4Y2FZ17</accession>
<protein>
    <recommendedName>
        <fullName evidence="1">RNase H type-1 domain-containing protein</fullName>
    </recommendedName>
</protein>
<dbReference type="PROSITE" id="PS50879">
    <property type="entry name" value="RNASE_H_1"/>
    <property type="match status" value="1"/>
</dbReference>
<dbReference type="InterPro" id="IPR012337">
    <property type="entry name" value="RNaseH-like_sf"/>
</dbReference>
<dbReference type="AlphaFoldDB" id="A0A4Y2FZ17"/>
<dbReference type="Pfam" id="PF00075">
    <property type="entry name" value="RNase_H"/>
    <property type="match status" value="1"/>
</dbReference>
<dbReference type="EMBL" id="BGPR01001151">
    <property type="protein sequence ID" value="GBM46772.1"/>
    <property type="molecule type" value="Genomic_DNA"/>
</dbReference>
<name>A0A4Y2FZ17_ARAVE</name>
<keyword evidence="3" id="KW-1185">Reference proteome</keyword>
<dbReference type="Gene3D" id="3.30.420.10">
    <property type="entry name" value="Ribonuclease H-like superfamily/Ribonuclease H"/>
    <property type="match status" value="1"/>
</dbReference>
<dbReference type="GO" id="GO:0003676">
    <property type="term" value="F:nucleic acid binding"/>
    <property type="evidence" value="ECO:0007669"/>
    <property type="project" value="InterPro"/>
</dbReference>
<dbReference type="GO" id="GO:0004523">
    <property type="term" value="F:RNA-DNA hybrid ribonuclease activity"/>
    <property type="evidence" value="ECO:0007669"/>
    <property type="project" value="InterPro"/>
</dbReference>
<dbReference type="InterPro" id="IPR036397">
    <property type="entry name" value="RNaseH_sf"/>
</dbReference>
<evidence type="ECO:0000259" key="1">
    <source>
        <dbReference type="PROSITE" id="PS50879"/>
    </source>
</evidence>
<reference evidence="2 3" key="1">
    <citation type="journal article" date="2019" name="Sci. Rep.">
        <title>Orb-weaving spider Araneus ventricosus genome elucidates the spidroin gene catalogue.</title>
        <authorList>
            <person name="Kono N."/>
            <person name="Nakamura H."/>
            <person name="Ohtoshi R."/>
            <person name="Moran D.A.P."/>
            <person name="Shinohara A."/>
            <person name="Yoshida Y."/>
            <person name="Fujiwara M."/>
            <person name="Mori M."/>
            <person name="Tomita M."/>
            <person name="Arakawa K."/>
        </authorList>
    </citation>
    <scope>NUCLEOTIDE SEQUENCE [LARGE SCALE GENOMIC DNA]</scope>
</reference>
<evidence type="ECO:0000313" key="2">
    <source>
        <dbReference type="EMBL" id="GBM46772.1"/>
    </source>
</evidence>
<dbReference type="OrthoDB" id="6437659at2759"/>
<dbReference type="InterPro" id="IPR002156">
    <property type="entry name" value="RNaseH_domain"/>
</dbReference>
<organism evidence="2 3">
    <name type="scientific">Araneus ventricosus</name>
    <name type="common">Orbweaver spider</name>
    <name type="synonym">Epeira ventricosa</name>
    <dbReference type="NCBI Taxonomy" id="182803"/>
    <lineage>
        <taxon>Eukaryota</taxon>
        <taxon>Metazoa</taxon>
        <taxon>Ecdysozoa</taxon>
        <taxon>Arthropoda</taxon>
        <taxon>Chelicerata</taxon>
        <taxon>Arachnida</taxon>
        <taxon>Araneae</taxon>
        <taxon>Araneomorphae</taxon>
        <taxon>Entelegynae</taxon>
        <taxon>Araneoidea</taxon>
        <taxon>Araneidae</taxon>
        <taxon>Araneus</taxon>
    </lineage>
</organism>
<proteinExistence type="predicted"/>
<gene>
    <name evidence="2" type="ORF">AVEN_6053_1</name>
</gene>
<sequence length="118" mass="13906">MWSANQASKPYPILKRQNKIVREIPKILLDHSNIEITWMKTHVGYKGNEVADSLAKQAAENGIPYANIQLPRCFIKEFLKSPMLDKWQNEWTEDVTGRDIYNLIPRVKCVWNHEEKRK</sequence>
<evidence type="ECO:0000313" key="3">
    <source>
        <dbReference type="Proteomes" id="UP000499080"/>
    </source>
</evidence>
<dbReference type="SUPFAM" id="SSF53098">
    <property type="entry name" value="Ribonuclease H-like"/>
    <property type="match status" value="1"/>
</dbReference>
<dbReference type="Proteomes" id="UP000499080">
    <property type="component" value="Unassembled WGS sequence"/>
</dbReference>
<feature type="domain" description="RNase H type-1" evidence="1">
    <location>
        <begin position="1"/>
        <end position="60"/>
    </location>
</feature>
<comment type="caution">
    <text evidence="2">The sequence shown here is derived from an EMBL/GenBank/DDBJ whole genome shotgun (WGS) entry which is preliminary data.</text>
</comment>